<evidence type="ECO:0000313" key="3">
    <source>
        <dbReference type="Proteomes" id="UP000030763"/>
    </source>
</evidence>
<evidence type="ECO:0000313" key="2">
    <source>
        <dbReference type="EMBL" id="CDJ61915.1"/>
    </source>
</evidence>
<name>U6MJT9_EIMMA</name>
<dbReference type="RefSeq" id="XP_013338565.1">
    <property type="nucleotide sequence ID" value="XM_013483111.1"/>
</dbReference>
<keyword evidence="1" id="KW-0175">Coiled coil</keyword>
<evidence type="ECO:0000256" key="1">
    <source>
        <dbReference type="SAM" id="Coils"/>
    </source>
</evidence>
<reference evidence="2" key="1">
    <citation type="submission" date="2013-10" db="EMBL/GenBank/DDBJ databases">
        <title>Genomic analysis of the causative agents of coccidiosis in chickens.</title>
        <authorList>
            <person name="Reid A.J."/>
            <person name="Blake D."/>
            <person name="Billington K."/>
            <person name="Browne H."/>
            <person name="Dunn M."/>
            <person name="Hung S."/>
            <person name="Kawahara F."/>
            <person name="Miranda-Saavedra D."/>
            <person name="Mourier T."/>
            <person name="Nagra H."/>
            <person name="Otto T.D."/>
            <person name="Rawlings N."/>
            <person name="Sanchez A."/>
            <person name="Sanders M."/>
            <person name="Subramaniam C."/>
            <person name="Tay Y."/>
            <person name="Dear P."/>
            <person name="Doerig C."/>
            <person name="Gruber A."/>
            <person name="Parkinson J."/>
            <person name="Shirley M."/>
            <person name="Wan K.L."/>
            <person name="Berriman M."/>
            <person name="Tomley F."/>
            <person name="Pain A."/>
        </authorList>
    </citation>
    <scope>NUCLEOTIDE SEQUENCE [LARGE SCALE GENOMIC DNA]</scope>
    <source>
        <strain evidence="2">Weybridge</strain>
    </source>
</reference>
<dbReference type="GeneID" id="25338622"/>
<feature type="coiled-coil region" evidence="1">
    <location>
        <begin position="24"/>
        <end position="110"/>
    </location>
</feature>
<reference evidence="2" key="2">
    <citation type="submission" date="2013-10" db="EMBL/GenBank/DDBJ databases">
        <authorList>
            <person name="Aslett M."/>
        </authorList>
    </citation>
    <scope>NUCLEOTIDE SEQUENCE [LARGE SCALE GENOMIC DNA]</scope>
    <source>
        <strain evidence="2">Weybridge</strain>
    </source>
</reference>
<dbReference type="EMBL" id="HG722281">
    <property type="protein sequence ID" value="CDJ61915.1"/>
    <property type="molecule type" value="Genomic_DNA"/>
</dbReference>
<protein>
    <submittedName>
        <fullName evidence="2">Uncharacterized protein</fullName>
    </submittedName>
</protein>
<proteinExistence type="predicted"/>
<organism evidence="2 3">
    <name type="scientific">Eimeria maxima</name>
    <name type="common">Coccidian parasite</name>
    <dbReference type="NCBI Taxonomy" id="5804"/>
    <lineage>
        <taxon>Eukaryota</taxon>
        <taxon>Sar</taxon>
        <taxon>Alveolata</taxon>
        <taxon>Apicomplexa</taxon>
        <taxon>Conoidasida</taxon>
        <taxon>Coccidia</taxon>
        <taxon>Eucoccidiorida</taxon>
        <taxon>Eimeriorina</taxon>
        <taxon>Eimeriidae</taxon>
        <taxon>Eimeria</taxon>
    </lineage>
</organism>
<dbReference type="Proteomes" id="UP000030763">
    <property type="component" value="Unassembled WGS sequence"/>
</dbReference>
<dbReference type="VEuPathDB" id="ToxoDB:EMWEY_00046360"/>
<gene>
    <name evidence="2" type="ORF">EMWEY_00046360</name>
</gene>
<accession>U6MJT9</accession>
<keyword evidence="3" id="KW-1185">Reference proteome</keyword>
<sequence>MQQQLTEKDEEIKQQEKTANLLLKLSEQTLKRQHEEELNELEKEKEAEKELYEYKLSSLIKKNEQQKKTFNQRLSREEDLNTIKQLQQTLNQTKTTLAQREEQIRNLKLELITQ</sequence>
<dbReference type="AlphaFoldDB" id="U6MJT9"/>